<comment type="caution">
    <text evidence="2">The sequence shown here is derived from an EMBL/GenBank/DDBJ whole genome shotgun (WGS) entry which is preliminary data.</text>
</comment>
<name>A0A7X0F9R0_9HYPH</name>
<dbReference type="EMBL" id="JACHOU010000009">
    <property type="protein sequence ID" value="MBB6355743.1"/>
    <property type="molecule type" value="Genomic_DNA"/>
</dbReference>
<gene>
    <name evidence="2" type="ORF">GGR00_003548</name>
</gene>
<feature type="compositionally biased region" description="Acidic residues" evidence="1">
    <location>
        <begin position="128"/>
        <end position="148"/>
    </location>
</feature>
<dbReference type="Proteomes" id="UP000536262">
    <property type="component" value="Unassembled WGS sequence"/>
</dbReference>
<proteinExistence type="predicted"/>
<dbReference type="RefSeq" id="WP_184700148.1">
    <property type="nucleotide sequence ID" value="NZ_BAABEG010000005.1"/>
</dbReference>
<feature type="region of interest" description="Disordered" evidence="1">
    <location>
        <begin position="126"/>
        <end position="166"/>
    </location>
</feature>
<evidence type="ECO:0000313" key="2">
    <source>
        <dbReference type="EMBL" id="MBB6355743.1"/>
    </source>
</evidence>
<sequence length="166" mass="18403">MDAKQANPAGYVPDQCVPASEDKQVMNLLRALGIEEIEYHLDGGGDSGDTNLERILYADGREDTHLPELPISFSSRGEIHTLGHYLDDLASNLPEGDWINNEGGSGEVFIRPRADEEDWFECNMTYHDEDDSEDDFEEDDLDDDDDPAAIDPHQHDAVLADGEGAQ</sequence>
<dbReference type="AlphaFoldDB" id="A0A7X0F9R0"/>
<evidence type="ECO:0000256" key="1">
    <source>
        <dbReference type="SAM" id="MobiDB-lite"/>
    </source>
</evidence>
<accession>A0A7X0F9R0</accession>
<protein>
    <submittedName>
        <fullName evidence="2">Uncharacterized protein</fullName>
    </submittedName>
</protein>
<reference evidence="2 3" key="1">
    <citation type="submission" date="2020-08" db="EMBL/GenBank/DDBJ databases">
        <title>Genomic Encyclopedia of Type Strains, Phase IV (KMG-IV): sequencing the most valuable type-strain genomes for metagenomic binning, comparative biology and taxonomic classification.</title>
        <authorList>
            <person name="Goeker M."/>
        </authorList>
    </citation>
    <scope>NUCLEOTIDE SEQUENCE [LARGE SCALE GENOMIC DNA]</scope>
    <source>
        <strain evidence="2 3">DSM 7051</strain>
    </source>
</reference>
<organism evidence="2 3">
    <name type="scientific">Aminobacter aganoensis</name>
    <dbReference type="NCBI Taxonomy" id="83264"/>
    <lineage>
        <taxon>Bacteria</taxon>
        <taxon>Pseudomonadati</taxon>
        <taxon>Pseudomonadota</taxon>
        <taxon>Alphaproteobacteria</taxon>
        <taxon>Hyphomicrobiales</taxon>
        <taxon>Phyllobacteriaceae</taxon>
        <taxon>Aminobacter</taxon>
    </lineage>
</organism>
<keyword evidence="3" id="KW-1185">Reference proteome</keyword>
<evidence type="ECO:0000313" key="3">
    <source>
        <dbReference type="Proteomes" id="UP000536262"/>
    </source>
</evidence>